<name>A0ACC0L9U4_RHOML</name>
<sequence>MDLDDAIVEDMSPSKIVQNNLKGMRAQENHDVEGSSKRRARFGNVARGIKAKHPQLNVEEFVQKRTRSGV</sequence>
<organism evidence="1 2">
    <name type="scientific">Rhododendron molle</name>
    <name type="common">Chinese azalea</name>
    <name type="synonym">Azalea mollis</name>
    <dbReference type="NCBI Taxonomy" id="49168"/>
    <lineage>
        <taxon>Eukaryota</taxon>
        <taxon>Viridiplantae</taxon>
        <taxon>Streptophyta</taxon>
        <taxon>Embryophyta</taxon>
        <taxon>Tracheophyta</taxon>
        <taxon>Spermatophyta</taxon>
        <taxon>Magnoliopsida</taxon>
        <taxon>eudicotyledons</taxon>
        <taxon>Gunneridae</taxon>
        <taxon>Pentapetalae</taxon>
        <taxon>asterids</taxon>
        <taxon>Ericales</taxon>
        <taxon>Ericaceae</taxon>
        <taxon>Ericoideae</taxon>
        <taxon>Rhodoreae</taxon>
        <taxon>Rhododendron</taxon>
    </lineage>
</organism>
<proteinExistence type="predicted"/>
<evidence type="ECO:0000313" key="1">
    <source>
        <dbReference type="EMBL" id="KAI8525006.1"/>
    </source>
</evidence>
<reference evidence="1" key="1">
    <citation type="submission" date="2022-02" db="EMBL/GenBank/DDBJ databases">
        <title>Plant Genome Project.</title>
        <authorList>
            <person name="Zhang R.-G."/>
        </authorList>
    </citation>
    <scope>NUCLEOTIDE SEQUENCE</scope>
    <source>
        <strain evidence="1">AT1</strain>
    </source>
</reference>
<accession>A0ACC0L9U4</accession>
<dbReference type="EMBL" id="CM046400">
    <property type="protein sequence ID" value="KAI8525006.1"/>
    <property type="molecule type" value="Genomic_DNA"/>
</dbReference>
<gene>
    <name evidence="1" type="ORF">RHMOL_Rhmol13G0194100</name>
</gene>
<dbReference type="Proteomes" id="UP001062846">
    <property type="component" value="Chromosome 13"/>
</dbReference>
<evidence type="ECO:0000313" key="2">
    <source>
        <dbReference type="Proteomes" id="UP001062846"/>
    </source>
</evidence>
<comment type="caution">
    <text evidence="1">The sequence shown here is derived from an EMBL/GenBank/DDBJ whole genome shotgun (WGS) entry which is preliminary data.</text>
</comment>
<keyword evidence="2" id="KW-1185">Reference proteome</keyword>
<protein>
    <submittedName>
        <fullName evidence="1">Uncharacterized protein</fullName>
    </submittedName>
</protein>